<feature type="compositionally biased region" description="Polar residues" evidence="2">
    <location>
        <begin position="393"/>
        <end position="407"/>
    </location>
</feature>
<dbReference type="Pfam" id="PF14111">
    <property type="entry name" value="DUF4283"/>
    <property type="match status" value="1"/>
</dbReference>
<organism evidence="4 5">
    <name type="scientific">Acacia crassicarpa</name>
    <name type="common">northern wattle</name>
    <dbReference type="NCBI Taxonomy" id="499986"/>
    <lineage>
        <taxon>Eukaryota</taxon>
        <taxon>Viridiplantae</taxon>
        <taxon>Streptophyta</taxon>
        <taxon>Embryophyta</taxon>
        <taxon>Tracheophyta</taxon>
        <taxon>Spermatophyta</taxon>
        <taxon>Magnoliopsida</taxon>
        <taxon>eudicotyledons</taxon>
        <taxon>Gunneridae</taxon>
        <taxon>Pentapetalae</taxon>
        <taxon>rosids</taxon>
        <taxon>fabids</taxon>
        <taxon>Fabales</taxon>
        <taxon>Fabaceae</taxon>
        <taxon>Caesalpinioideae</taxon>
        <taxon>mimosoid clade</taxon>
        <taxon>Acacieae</taxon>
        <taxon>Acacia</taxon>
    </lineage>
</organism>
<dbReference type="InterPro" id="IPR040256">
    <property type="entry name" value="At4g02000-like"/>
</dbReference>
<keyword evidence="1" id="KW-0862">Zinc</keyword>
<dbReference type="InterPro" id="IPR001878">
    <property type="entry name" value="Znf_CCHC"/>
</dbReference>
<dbReference type="PROSITE" id="PS50158">
    <property type="entry name" value="ZF_CCHC"/>
    <property type="match status" value="1"/>
</dbReference>
<feature type="region of interest" description="Disordered" evidence="2">
    <location>
        <begin position="238"/>
        <end position="268"/>
    </location>
</feature>
<dbReference type="PANTHER" id="PTHR31286:SF99">
    <property type="entry name" value="DUF4283 DOMAIN-CONTAINING PROTEIN"/>
    <property type="match status" value="1"/>
</dbReference>
<feature type="compositionally biased region" description="Polar residues" evidence="2">
    <location>
        <begin position="330"/>
        <end position="341"/>
    </location>
</feature>
<dbReference type="AlphaFoldDB" id="A0AAE1N749"/>
<dbReference type="PANTHER" id="PTHR31286">
    <property type="entry name" value="GLYCINE-RICH CELL WALL STRUCTURAL PROTEIN 1.8-LIKE"/>
    <property type="match status" value="1"/>
</dbReference>
<protein>
    <recommendedName>
        <fullName evidence="3">CCHC-type domain-containing protein</fullName>
    </recommendedName>
</protein>
<feature type="region of interest" description="Disordered" evidence="2">
    <location>
        <begin position="289"/>
        <end position="341"/>
    </location>
</feature>
<name>A0AAE1N749_9FABA</name>
<dbReference type="Proteomes" id="UP001293593">
    <property type="component" value="Unassembled WGS sequence"/>
</dbReference>
<feature type="domain" description="CCHC-type" evidence="3">
    <location>
        <begin position="225"/>
        <end position="239"/>
    </location>
</feature>
<dbReference type="GO" id="GO:0003676">
    <property type="term" value="F:nucleic acid binding"/>
    <property type="evidence" value="ECO:0007669"/>
    <property type="project" value="InterPro"/>
</dbReference>
<proteinExistence type="predicted"/>
<keyword evidence="5" id="KW-1185">Reference proteome</keyword>
<accession>A0AAE1N749</accession>
<gene>
    <name evidence="4" type="ORF">QN277_000747</name>
</gene>
<keyword evidence="1" id="KW-0863">Zinc-finger</keyword>
<feature type="compositionally biased region" description="Low complexity" evidence="2">
    <location>
        <begin position="252"/>
        <end position="264"/>
    </location>
</feature>
<sequence>MEEDDLFTNEKDISWKIPEPTDEMRKLMELYPVAPCTEEEYNEWCEPWNYALILTVLGRKFNLYVLKDLLTNIWGFSNFELINIPNNYFVVRFQDQDLWRSQYKKVLYEGPWVIKQHCVIVRRWTPYFNPYKNALGRVATWVRIPDVPMHLYNKHYISRLGDQIGRTLKVDMNTLQDYQTDSPKIQRGKFVRICVELNLQKKLVPKVIVAGSIFNVEYEGLTLICFDCGRFGHRRENCPHRCSPSDQQEAHSQPLQQPPQVVSVNTSATGSEEAFGPWMLVNRRNRRNRPVQWPESKLQQQPSGPGPRSVKPTVIAQKSRYAPIEDPQNQDDVTVSHSVRQSTVPRLEQAVIRKDTSVKPSTMEKKRITAGKMGNKGIEIIQKKRNQYRPKTLQPNGPATSIGPNTTVEEDQPNGPSIMDDRIVSIKGIGAANGPNHTMDSPTSSTLLGHPNQDTPPCTNDPAALVGHKKPNGRKTKSQRIHNVVHGQMDNVNNQKIHWDPNEDVAPDFLEAKGSFVAETQHEHHHVDDAQCSG</sequence>
<comment type="caution">
    <text evidence="4">The sequence shown here is derived from an EMBL/GenBank/DDBJ whole genome shotgun (WGS) entry which is preliminary data.</text>
</comment>
<feature type="region of interest" description="Disordered" evidence="2">
    <location>
        <begin position="390"/>
        <end position="417"/>
    </location>
</feature>
<dbReference type="EMBL" id="JAWXYG010000001">
    <property type="protein sequence ID" value="KAK4283840.1"/>
    <property type="molecule type" value="Genomic_DNA"/>
</dbReference>
<dbReference type="GO" id="GO:0008270">
    <property type="term" value="F:zinc ion binding"/>
    <property type="evidence" value="ECO:0007669"/>
    <property type="project" value="UniProtKB-KW"/>
</dbReference>
<evidence type="ECO:0000313" key="4">
    <source>
        <dbReference type="EMBL" id="KAK4283840.1"/>
    </source>
</evidence>
<evidence type="ECO:0000259" key="3">
    <source>
        <dbReference type="PROSITE" id="PS50158"/>
    </source>
</evidence>
<evidence type="ECO:0000313" key="5">
    <source>
        <dbReference type="Proteomes" id="UP001293593"/>
    </source>
</evidence>
<reference evidence="4" key="1">
    <citation type="submission" date="2023-10" db="EMBL/GenBank/DDBJ databases">
        <title>Chromosome-level genome of the transformable northern wattle, Acacia crassicarpa.</title>
        <authorList>
            <person name="Massaro I."/>
            <person name="Sinha N.R."/>
            <person name="Poethig S."/>
            <person name="Leichty A.R."/>
        </authorList>
    </citation>
    <scope>NUCLEOTIDE SEQUENCE</scope>
    <source>
        <strain evidence="4">Acra3RX</strain>
        <tissue evidence="4">Leaf</tissue>
    </source>
</reference>
<keyword evidence="1" id="KW-0479">Metal-binding</keyword>
<evidence type="ECO:0000256" key="2">
    <source>
        <dbReference type="SAM" id="MobiDB-lite"/>
    </source>
</evidence>
<evidence type="ECO:0000256" key="1">
    <source>
        <dbReference type="PROSITE-ProRule" id="PRU00047"/>
    </source>
</evidence>
<dbReference type="InterPro" id="IPR025558">
    <property type="entry name" value="DUF4283"/>
</dbReference>